<proteinExistence type="predicted"/>
<dbReference type="Gene3D" id="3.30.200.20">
    <property type="entry name" value="Phosphorylase Kinase, domain 1"/>
    <property type="match status" value="1"/>
</dbReference>
<keyword evidence="3" id="KW-1185">Reference proteome</keyword>
<accession>A0AAD4BSN7</accession>
<sequence length="253" mass="26824">MSAVVGGFLDSLAVLMGLTMGILLPGLGGIAAAAAAANGIGPTPVWVGFSAVRAAGIMLVTSVISDKVVIVIVATLFNDIDINEFGVLHSITVACRGTAVPILSCCRNRNCRIQGNGVLWLGRSSCAMTASARPGPFIASACWESGDWSPEGPLYTLKKSLVWDHISGWNVAVKLELCTQEPSMLEHKFLVLKKLQGVIRFPQHVFFDQESSYHALVLNDIVTSLCNILASEGGRLKLDFVIAMSCQLGAAHT</sequence>
<keyword evidence="1" id="KW-0812">Transmembrane</keyword>
<keyword evidence="1" id="KW-0472">Membrane</keyword>
<reference evidence="2" key="2">
    <citation type="journal article" date="2020" name="Nat. Commun.">
        <title>Large-scale genome sequencing of mycorrhizal fungi provides insights into the early evolution of symbiotic traits.</title>
        <authorList>
            <person name="Miyauchi S."/>
            <person name="Kiss E."/>
            <person name="Kuo A."/>
            <person name="Drula E."/>
            <person name="Kohler A."/>
            <person name="Sanchez-Garcia M."/>
            <person name="Morin E."/>
            <person name="Andreopoulos B."/>
            <person name="Barry K.W."/>
            <person name="Bonito G."/>
            <person name="Buee M."/>
            <person name="Carver A."/>
            <person name="Chen C."/>
            <person name="Cichocki N."/>
            <person name="Clum A."/>
            <person name="Culley D."/>
            <person name="Crous P.W."/>
            <person name="Fauchery L."/>
            <person name="Girlanda M."/>
            <person name="Hayes R.D."/>
            <person name="Keri Z."/>
            <person name="LaButti K."/>
            <person name="Lipzen A."/>
            <person name="Lombard V."/>
            <person name="Magnuson J."/>
            <person name="Maillard F."/>
            <person name="Murat C."/>
            <person name="Nolan M."/>
            <person name="Ohm R.A."/>
            <person name="Pangilinan J."/>
            <person name="Pereira M.F."/>
            <person name="Perotto S."/>
            <person name="Peter M."/>
            <person name="Pfister S."/>
            <person name="Riley R."/>
            <person name="Sitrit Y."/>
            <person name="Stielow J.B."/>
            <person name="Szollosi G."/>
            <person name="Zifcakova L."/>
            <person name="Stursova M."/>
            <person name="Spatafora J.W."/>
            <person name="Tedersoo L."/>
            <person name="Vaario L.M."/>
            <person name="Yamada A."/>
            <person name="Yan M."/>
            <person name="Wang P."/>
            <person name="Xu J."/>
            <person name="Bruns T."/>
            <person name="Baldrian P."/>
            <person name="Vilgalys R."/>
            <person name="Dunand C."/>
            <person name="Henrissat B."/>
            <person name="Grigoriev I.V."/>
            <person name="Hibbett D."/>
            <person name="Nagy L.G."/>
            <person name="Martin F.M."/>
        </authorList>
    </citation>
    <scope>NUCLEOTIDE SEQUENCE</scope>
    <source>
        <strain evidence="2">BED1</strain>
    </source>
</reference>
<comment type="caution">
    <text evidence="2">The sequence shown here is derived from an EMBL/GenBank/DDBJ whole genome shotgun (WGS) entry which is preliminary data.</text>
</comment>
<protein>
    <submittedName>
        <fullName evidence="2">Uncharacterized protein</fullName>
    </submittedName>
</protein>
<keyword evidence="1" id="KW-1133">Transmembrane helix</keyword>
<dbReference type="AlphaFoldDB" id="A0AAD4BSN7"/>
<feature type="transmembrane region" description="Helical" evidence="1">
    <location>
        <begin position="12"/>
        <end position="37"/>
    </location>
</feature>
<gene>
    <name evidence="2" type="ORF">L210DRAFT_3504568</name>
</gene>
<name>A0AAD4BSN7_BOLED</name>
<reference evidence="2" key="1">
    <citation type="submission" date="2019-10" db="EMBL/GenBank/DDBJ databases">
        <authorList>
            <consortium name="DOE Joint Genome Institute"/>
            <person name="Kuo A."/>
            <person name="Miyauchi S."/>
            <person name="Kiss E."/>
            <person name="Drula E."/>
            <person name="Kohler A."/>
            <person name="Sanchez-Garcia M."/>
            <person name="Andreopoulos B."/>
            <person name="Barry K.W."/>
            <person name="Bonito G."/>
            <person name="Buee M."/>
            <person name="Carver A."/>
            <person name="Chen C."/>
            <person name="Cichocki N."/>
            <person name="Clum A."/>
            <person name="Culley D."/>
            <person name="Crous P.W."/>
            <person name="Fauchery L."/>
            <person name="Girlanda M."/>
            <person name="Hayes R."/>
            <person name="Keri Z."/>
            <person name="LaButti K."/>
            <person name="Lipzen A."/>
            <person name="Lombard V."/>
            <person name="Magnuson J."/>
            <person name="Maillard F."/>
            <person name="Morin E."/>
            <person name="Murat C."/>
            <person name="Nolan M."/>
            <person name="Ohm R."/>
            <person name="Pangilinan J."/>
            <person name="Pereira M."/>
            <person name="Perotto S."/>
            <person name="Peter M."/>
            <person name="Riley R."/>
            <person name="Sitrit Y."/>
            <person name="Stielow B."/>
            <person name="Szollosi G."/>
            <person name="Zifcakova L."/>
            <person name="Stursova M."/>
            <person name="Spatafora J.W."/>
            <person name="Tedersoo L."/>
            <person name="Vaario L.-M."/>
            <person name="Yamada A."/>
            <person name="Yan M."/>
            <person name="Wang P."/>
            <person name="Xu J."/>
            <person name="Bruns T."/>
            <person name="Baldrian P."/>
            <person name="Vilgalys R."/>
            <person name="Henrissat B."/>
            <person name="Grigoriev I.V."/>
            <person name="Hibbett D."/>
            <person name="Nagy L.G."/>
            <person name="Martin F.M."/>
        </authorList>
    </citation>
    <scope>NUCLEOTIDE SEQUENCE</scope>
    <source>
        <strain evidence="2">BED1</strain>
    </source>
</reference>
<organism evidence="2 3">
    <name type="scientific">Boletus edulis BED1</name>
    <dbReference type="NCBI Taxonomy" id="1328754"/>
    <lineage>
        <taxon>Eukaryota</taxon>
        <taxon>Fungi</taxon>
        <taxon>Dikarya</taxon>
        <taxon>Basidiomycota</taxon>
        <taxon>Agaricomycotina</taxon>
        <taxon>Agaricomycetes</taxon>
        <taxon>Agaricomycetidae</taxon>
        <taxon>Boletales</taxon>
        <taxon>Boletineae</taxon>
        <taxon>Boletaceae</taxon>
        <taxon>Boletoideae</taxon>
        <taxon>Boletus</taxon>
    </lineage>
</organism>
<evidence type="ECO:0000313" key="3">
    <source>
        <dbReference type="Proteomes" id="UP001194468"/>
    </source>
</evidence>
<dbReference type="Proteomes" id="UP001194468">
    <property type="component" value="Unassembled WGS sequence"/>
</dbReference>
<feature type="transmembrane region" description="Helical" evidence="1">
    <location>
        <begin position="57"/>
        <end position="77"/>
    </location>
</feature>
<dbReference type="EMBL" id="WHUW01000015">
    <property type="protein sequence ID" value="KAF8438795.1"/>
    <property type="molecule type" value="Genomic_DNA"/>
</dbReference>
<evidence type="ECO:0000313" key="2">
    <source>
        <dbReference type="EMBL" id="KAF8438795.1"/>
    </source>
</evidence>
<evidence type="ECO:0000256" key="1">
    <source>
        <dbReference type="SAM" id="Phobius"/>
    </source>
</evidence>